<dbReference type="GO" id="GO:0009279">
    <property type="term" value="C:cell outer membrane"/>
    <property type="evidence" value="ECO:0007669"/>
    <property type="project" value="UniProtKB-SubCell"/>
</dbReference>
<keyword evidence="5 9" id="KW-0798">TonB box</keyword>
<sequence>MKEILNHVGNLIFCHLQSVRIQRSTAVLASLMLCIPFSAFALSSGNTLSAAGTSVNNRTGATALQQQQKSVKGVVVDGNGEPLIGVSVQEKGTTNASITNIDGRFELSVSRANAQLVVSYVGFASQTLRAQANMHIVLTEDSKALTEVVVVGYGAQKKANLTGAVASVDVEKSLSSRPIADIGRGLQGVVPGMNIRVPTGEVGSDPLIKIRGQVGSIEGSNAPLILLDNVEIPSIQMVNPNDVQSISVLKDAASSSIYGSKAAFGVVLITTKSGANSNRFEVTYSNNFSWQTTAKKLEMGGIDGLQYTLDAQINRGAPMPAGGFWRITPESMAKIREWQELYGSTVKWNDPVLYGRDWVFDGTDKYGYRIYDGVKAMVRDWAPTMSHNLSATGKSGNTSYNIGLGYLDQTGMMRTAKHDDFRRYNASVNIQSEINKYLSIRASSIYSDRNKRYPGVGTTSADPWLYLYRWSPLFPIGVTEHGNQLHEPSYELGAANTDNLQDKYYNVNLGFTVNFTKDWDLKMDYTYDRQTRERNKSAIQFRAGQMWYSPEQWLENGYPVYVDEQGRRTDTGGIPAYRFPVQDYYSNVTSNYVNQMSRAADNNTFNAYTTYNLRLGKEQEHAFKFMLGMNNVTNQWTYHTTIRRGLIDQSNPQIPLADGEWDGEGDRNWESQLGFFGRVNYSYADRYLLEANVRRDGSSKFPKHLRWKTFPSFSAGWVVTNEPFAQPVTNVLSFAKLRASWGSIGDQTVSNSLYRSILKRGESKWLNEKGMKPAEYGTPSIVDSDITWQRIETLDFGVDLRFLKNELGLTFDWFRRNTKDMIIPGEDLPATLGTTAPKGNYGDLRTNGWELAIDYHHRFANGLGVTANVSLSDATTFVTKGADYLTPWADRDLSTTFSTSRRYGDIYGFVTDRLFQKEDFVLDSDGKIVTTNVIYKGTLHKTHKQTAQYPVYQVHYEDGDKLIFSPGDVKFVDLDGDGYITPGSGTNGDPGDQTVIGNFTPRYEYSFRIGLDYKGFDFSVYCQGIGKRKIWGAGQLAIPGYSAKEGAIPKTFATDYWTESRTDAFYPRAWDLGGNNSGFAMQRQSKYLLNMAYLRVKNISLGYTFPQLWLSKVKITKARVYMSLENFITFDNLRGLPIDPEAISGYSMFSESYNLSRTGTGTPMFKSLSCGLQLSF</sequence>
<keyword evidence="3 8" id="KW-1134">Transmembrane beta strand</keyword>
<dbReference type="SUPFAM" id="SSF49464">
    <property type="entry name" value="Carboxypeptidase regulatory domain-like"/>
    <property type="match status" value="1"/>
</dbReference>
<reference evidence="12 13" key="1">
    <citation type="submission" date="2012-05" db="EMBL/GenBank/DDBJ databases">
        <authorList>
            <person name="Weinstock G."/>
            <person name="Sodergren E."/>
            <person name="Lobos E.A."/>
            <person name="Fulton L."/>
            <person name="Fulton R."/>
            <person name="Courtney L."/>
            <person name="Fronick C."/>
            <person name="O'Laughlin M."/>
            <person name="Godfrey J."/>
            <person name="Wilson R.M."/>
            <person name="Miner T."/>
            <person name="Farmer C."/>
            <person name="Delehaunty K."/>
            <person name="Cordes M."/>
            <person name="Minx P."/>
            <person name="Tomlinson C."/>
            <person name="Chen J."/>
            <person name="Wollam A."/>
            <person name="Pepin K.H."/>
            <person name="Bhonagiri V."/>
            <person name="Zhang X."/>
            <person name="Suruliraj S."/>
            <person name="Warren W."/>
            <person name="Mitreva M."/>
            <person name="Mardis E.R."/>
            <person name="Wilson R.K."/>
        </authorList>
    </citation>
    <scope>NUCLEOTIDE SEQUENCE [LARGE SCALE GENOMIC DNA]</scope>
    <source>
        <strain evidence="12 13">F0055</strain>
    </source>
</reference>
<keyword evidence="6 8" id="KW-0472">Membrane</keyword>
<dbReference type="InterPro" id="IPR036942">
    <property type="entry name" value="Beta-barrel_TonB_sf"/>
</dbReference>
<dbReference type="HOGENOM" id="CLU_004317_1_1_10"/>
<dbReference type="SUPFAM" id="SSF56935">
    <property type="entry name" value="Porins"/>
    <property type="match status" value="1"/>
</dbReference>
<dbReference type="STRING" id="1127699.HMPREF9151_02124"/>
<accession>L1N2S8</accession>
<feature type="domain" description="TonB-dependent receptor-like beta-barrel" evidence="10">
    <location>
        <begin position="467"/>
        <end position="889"/>
    </location>
</feature>
<dbReference type="InterPro" id="IPR039426">
    <property type="entry name" value="TonB-dep_rcpt-like"/>
</dbReference>
<evidence type="ECO:0000259" key="11">
    <source>
        <dbReference type="Pfam" id="PF07715"/>
    </source>
</evidence>
<comment type="subcellular location">
    <subcellularLocation>
        <location evidence="1 8">Cell outer membrane</location>
        <topology evidence="1 8">Multi-pass membrane protein</topology>
    </subcellularLocation>
</comment>
<evidence type="ECO:0000256" key="1">
    <source>
        <dbReference type="ARBA" id="ARBA00004571"/>
    </source>
</evidence>
<evidence type="ECO:0000313" key="13">
    <source>
        <dbReference type="Proteomes" id="UP000010433"/>
    </source>
</evidence>
<dbReference type="RefSeq" id="WP_009160985.1">
    <property type="nucleotide sequence ID" value="NZ_KB290959.1"/>
</dbReference>
<feature type="domain" description="TonB-dependent receptor plug" evidence="11">
    <location>
        <begin position="160"/>
        <end position="266"/>
    </location>
</feature>
<gene>
    <name evidence="12" type="ORF">HMPREF9151_02124</name>
</gene>
<dbReference type="Pfam" id="PF13715">
    <property type="entry name" value="CarbopepD_reg_2"/>
    <property type="match status" value="1"/>
</dbReference>
<keyword evidence="4 8" id="KW-0812">Transmembrane</keyword>
<dbReference type="InterPro" id="IPR023996">
    <property type="entry name" value="TonB-dep_OMP_SusC/RagA"/>
</dbReference>
<dbReference type="InterPro" id="IPR000531">
    <property type="entry name" value="Beta-barrel_TonB"/>
</dbReference>
<keyword evidence="12" id="KW-0675">Receptor</keyword>
<dbReference type="NCBIfam" id="TIGR04057">
    <property type="entry name" value="SusC_RagA_signa"/>
    <property type="match status" value="1"/>
</dbReference>
<dbReference type="Pfam" id="PF07715">
    <property type="entry name" value="Plug"/>
    <property type="match status" value="1"/>
</dbReference>
<evidence type="ECO:0000256" key="6">
    <source>
        <dbReference type="ARBA" id="ARBA00023136"/>
    </source>
</evidence>
<comment type="caution">
    <text evidence="12">The sequence shown here is derived from an EMBL/GenBank/DDBJ whole genome shotgun (WGS) entry which is preliminary data.</text>
</comment>
<keyword evidence="2 8" id="KW-0813">Transport</keyword>
<keyword evidence="7 8" id="KW-0998">Cell outer membrane</keyword>
<keyword evidence="13" id="KW-1185">Reference proteome</keyword>
<dbReference type="InterPro" id="IPR037066">
    <property type="entry name" value="Plug_dom_sf"/>
</dbReference>
<evidence type="ECO:0000256" key="9">
    <source>
        <dbReference type="RuleBase" id="RU003357"/>
    </source>
</evidence>
<dbReference type="Pfam" id="PF00593">
    <property type="entry name" value="TonB_dep_Rec_b-barrel"/>
    <property type="match status" value="1"/>
</dbReference>
<dbReference type="EMBL" id="AMEP01000138">
    <property type="protein sequence ID" value="EKX97526.1"/>
    <property type="molecule type" value="Genomic_DNA"/>
</dbReference>
<dbReference type="NCBIfam" id="TIGR04056">
    <property type="entry name" value="OMP_RagA_SusC"/>
    <property type="match status" value="1"/>
</dbReference>
<evidence type="ECO:0000256" key="3">
    <source>
        <dbReference type="ARBA" id="ARBA00022452"/>
    </source>
</evidence>
<evidence type="ECO:0000256" key="7">
    <source>
        <dbReference type="ARBA" id="ARBA00023237"/>
    </source>
</evidence>
<dbReference type="PROSITE" id="PS52016">
    <property type="entry name" value="TONB_DEPENDENT_REC_3"/>
    <property type="match status" value="1"/>
</dbReference>
<evidence type="ECO:0000256" key="8">
    <source>
        <dbReference type="PROSITE-ProRule" id="PRU01360"/>
    </source>
</evidence>
<dbReference type="PATRIC" id="fig|1127699.3.peg.1938"/>
<dbReference type="InterPro" id="IPR012910">
    <property type="entry name" value="Plug_dom"/>
</dbReference>
<dbReference type="InterPro" id="IPR023997">
    <property type="entry name" value="TonB-dep_OMP_SusC/RagA_CS"/>
</dbReference>
<comment type="similarity">
    <text evidence="8 9">Belongs to the TonB-dependent receptor family.</text>
</comment>
<dbReference type="Gene3D" id="2.40.170.20">
    <property type="entry name" value="TonB-dependent receptor, beta-barrel domain"/>
    <property type="match status" value="1"/>
</dbReference>
<proteinExistence type="inferred from homology"/>
<organism evidence="12 13">
    <name type="scientific">Hoylesella saccharolytica F0055</name>
    <dbReference type="NCBI Taxonomy" id="1127699"/>
    <lineage>
        <taxon>Bacteria</taxon>
        <taxon>Pseudomonadati</taxon>
        <taxon>Bacteroidota</taxon>
        <taxon>Bacteroidia</taxon>
        <taxon>Bacteroidales</taxon>
        <taxon>Prevotellaceae</taxon>
        <taxon>Hoylesella</taxon>
    </lineage>
</organism>
<dbReference type="InterPro" id="IPR008969">
    <property type="entry name" value="CarboxyPept-like_regulatory"/>
</dbReference>
<protein>
    <submittedName>
        <fullName evidence="12">TonB-dependent receptor plug domain protein</fullName>
    </submittedName>
</protein>
<evidence type="ECO:0000259" key="10">
    <source>
        <dbReference type="Pfam" id="PF00593"/>
    </source>
</evidence>
<dbReference type="Gene3D" id="2.60.40.1120">
    <property type="entry name" value="Carboxypeptidase-like, regulatory domain"/>
    <property type="match status" value="1"/>
</dbReference>
<dbReference type="Proteomes" id="UP000010433">
    <property type="component" value="Unassembled WGS sequence"/>
</dbReference>
<evidence type="ECO:0000256" key="2">
    <source>
        <dbReference type="ARBA" id="ARBA00022448"/>
    </source>
</evidence>
<evidence type="ECO:0000256" key="4">
    <source>
        <dbReference type="ARBA" id="ARBA00022692"/>
    </source>
</evidence>
<dbReference type="AlphaFoldDB" id="L1N2S8"/>
<evidence type="ECO:0000313" key="12">
    <source>
        <dbReference type="EMBL" id="EKX97526.1"/>
    </source>
</evidence>
<evidence type="ECO:0000256" key="5">
    <source>
        <dbReference type="ARBA" id="ARBA00023077"/>
    </source>
</evidence>
<name>L1N2S8_9BACT</name>
<dbReference type="Gene3D" id="2.170.130.10">
    <property type="entry name" value="TonB-dependent receptor, plug domain"/>
    <property type="match status" value="1"/>
</dbReference>